<protein>
    <submittedName>
        <fullName evidence="3">Uncharacterized protein</fullName>
    </submittedName>
</protein>
<sequence>MTVKEASLFPKTQRRHNIDVDNVTILDNFGTLSNLFDIAKRGPFVGNGIVSAENKAKYPNQCGAKFEFKIYQYYITYYAETPLKPDVWLRGDHCYFRIMENKGKSFDWKNYFETLIIKLEFKSQESLIDFLFEVSSFFMNQLSQMAEYERDCGDHIVVKLMQKSLQTKSNQFKGLLDLEIDLPLKPLVAYTKALKPQCIPPLITIINDLNYRNGYFKCPACYQSFDTSVDGVIDNILLPHIQQHMKSLCGDLKTEEEWLGIYNSSAAKIKKHEKCDKEHYFSRSFPSRNVIKSNFGLIKGVKEEKVCFIEPEVEEIKVKEEVYSEFDDFVDIPLMEPLNNVENRPVRETRVNNQPLKKKRAKSDKPESSKINNADLKQENEDYRLEIEIPSMNLEISEMTLDEESEEEKVFKKRRIRNRKDKRRRNRKEKEFLPEILTFARTLANDLLTFLKTFGNDNRSVPFEGSKEKEQICFNVMCYFGLGIVEAKEVYDTVLKSDYELIEEFITLAEDCGILEEISLFCLRPKRVKTISEISNKFSLDELAEKIGRSNKNNVEMKTRQSRNKRNKQINQNSTKSENVSTEDLRKAIEIYKKKFNVEISIEDLFEILENLNEAEKEAEVEVEEVKGKSFKVNEENFDVNENFKANGEIVEEMRENFKDKREEEEIPKEERREIFETKAEEREDEDLELEETKIEDEKNDLEIEIFDENKKIDLHLALDDFIIEDDPEDLLIEDPEPLRDPEPQLFLEPSRDPEPQISTRSKPPLLIETSKSKVENLIDVVEIEADSFASILSEYENSNAPLRNVSNQNSNSFWSCKTCNKMRQGAKCLFCGSLWECPKCLLNHSMNSSCPKNQKIIYIE</sequence>
<dbReference type="Proteomes" id="UP000281549">
    <property type="component" value="Unassembled WGS sequence"/>
</dbReference>
<evidence type="ECO:0000313" key="3">
    <source>
        <dbReference type="EMBL" id="RKP21114.1"/>
    </source>
</evidence>
<feature type="compositionally biased region" description="Polar residues" evidence="2">
    <location>
        <begin position="569"/>
        <end position="579"/>
    </location>
</feature>
<feature type="region of interest" description="Disordered" evidence="2">
    <location>
        <begin position="551"/>
        <end position="579"/>
    </location>
</feature>
<keyword evidence="1" id="KW-0175">Coiled coil</keyword>
<organism evidence="3 4">
    <name type="scientific">Rozella allomycis (strain CSF55)</name>
    <dbReference type="NCBI Taxonomy" id="988480"/>
    <lineage>
        <taxon>Eukaryota</taxon>
        <taxon>Fungi</taxon>
        <taxon>Fungi incertae sedis</taxon>
        <taxon>Cryptomycota</taxon>
        <taxon>Cryptomycota incertae sedis</taxon>
        <taxon>Rozella</taxon>
    </lineage>
</organism>
<gene>
    <name evidence="3" type="ORF">ROZALSC1DRAFT_20798</name>
</gene>
<feature type="region of interest" description="Disordered" evidence="2">
    <location>
        <begin position="733"/>
        <end position="762"/>
    </location>
</feature>
<feature type="coiled-coil region" evidence="1">
    <location>
        <begin position="602"/>
        <end position="629"/>
    </location>
</feature>
<dbReference type="EMBL" id="ML004986">
    <property type="protein sequence ID" value="RKP21114.1"/>
    <property type="molecule type" value="Genomic_DNA"/>
</dbReference>
<proteinExistence type="predicted"/>
<evidence type="ECO:0000256" key="2">
    <source>
        <dbReference type="SAM" id="MobiDB-lite"/>
    </source>
</evidence>
<evidence type="ECO:0000313" key="4">
    <source>
        <dbReference type="Proteomes" id="UP000281549"/>
    </source>
</evidence>
<name>A0A4P9YNF9_ROZAC</name>
<evidence type="ECO:0000256" key="1">
    <source>
        <dbReference type="SAM" id="Coils"/>
    </source>
</evidence>
<accession>A0A4P9YNF9</accession>
<reference evidence="4" key="1">
    <citation type="journal article" date="2018" name="Nat. Microbiol.">
        <title>Leveraging single-cell genomics to expand the fungal tree of life.</title>
        <authorList>
            <person name="Ahrendt S.R."/>
            <person name="Quandt C.A."/>
            <person name="Ciobanu D."/>
            <person name="Clum A."/>
            <person name="Salamov A."/>
            <person name="Andreopoulos B."/>
            <person name="Cheng J.F."/>
            <person name="Woyke T."/>
            <person name="Pelin A."/>
            <person name="Henrissat B."/>
            <person name="Reynolds N.K."/>
            <person name="Benny G.L."/>
            <person name="Smith M.E."/>
            <person name="James T.Y."/>
            <person name="Grigoriev I.V."/>
        </authorList>
    </citation>
    <scope>NUCLEOTIDE SEQUENCE [LARGE SCALE GENOMIC DNA]</scope>
    <source>
        <strain evidence="4">CSF55</strain>
    </source>
</reference>
<dbReference type="AlphaFoldDB" id="A0A4P9YNF9"/>
<feature type="region of interest" description="Disordered" evidence="2">
    <location>
        <begin position="343"/>
        <end position="376"/>
    </location>
</feature>